<name>A0A9J6PA69_9PROT</name>
<comment type="caution">
    <text evidence="1">The sequence shown here is derived from an EMBL/GenBank/DDBJ whole genome shotgun (WGS) entry which is preliminary data.</text>
</comment>
<evidence type="ECO:0000313" key="2">
    <source>
        <dbReference type="Proteomes" id="UP001055804"/>
    </source>
</evidence>
<dbReference type="RefSeq" id="WP_269331835.1">
    <property type="nucleotide sequence ID" value="NZ_JAMZFT010000001.1"/>
</dbReference>
<keyword evidence="2" id="KW-1185">Reference proteome</keyword>
<dbReference type="Proteomes" id="UP001055804">
    <property type="component" value="Unassembled WGS sequence"/>
</dbReference>
<organism evidence="1 2">
    <name type="scientific">Futiania mangrovi</name>
    <dbReference type="NCBI Taxonomy" id="2959716"/>
    <lineage>
        <taxon>Bacteria</taxon>
        <taxon>Pseudomonadati</taxon>
        <taxon>Pseudomonadota</taxon>
        <taxon>Alphaproteobacteria</taxon>
        <taxon>Futianiales</taxon>
        <taxon>Futianiaceae</taxon>
        <taxon>Futiania</taxon>
    </lineage>
</organism>
<proteinExistence type="predicted"/>
<protein>
    <submittedName>
        <fullName evidence="1">Uncharacterized protein</fullName>
    </submittedName>
</protein>
<evidence type="ECO:0000313" key="1">
    <source>
        <dbReference type="EMBL" id="MCP1335909.1"/>
    </source>
</evidence>
<reference evidence="1" key="1">
    <citation type="submission" date="2022-06" db="EMBL/GenBank/DDBJ databases">
        <title>Isolation and Genomics of Futiania mangrovii gen. nov., sp. nov., a Rare and Metabolically-versatile member in the Class Alphaproteobacteria.</title>
        <authorList>
            <person name="Liu L."/>
            <person name="Huang W.-C."/>
            <person name="Pan J."/>
            <person name="Li J."/>
            <person name="Huang Y."/>
            <person name="Du H."/>
            <person name="Liu Y."/>
            <person name="Li M."/>
        </authorList>
    </citation>
    <scope>NUCLEOTIDE SEQUENCE</scope>
    <source>
        <strain evidence="1">FT118</strain>
    </source>
</reference>
<dbReference type="EMBL" id="JAMZFT010000001">
    <property type="protein sequence ID" value="MCP1335909.1"/>
    <property type="molecule type" value="Genomic_DNA"/>
</dbReference>
<accession>A0A9J6PA69</accession>
<sequence length="306" mass="35300">MQKGAAERKPGETDDELLHKVGTGNWRAVRLLDYPVDRILEAAGAWKAQAAGIVKPWLVWCAHPDWAVLQQKLVLSAGWTPIVGFDPRVSHVPIVPGSLRIDFNEQLQLPLMYPHFPVELAFMWIDKIAFWHSDFLLAHDMMERVATQFESLPQGECFVTHPGHPIRTRLKWLLNAKDARYWELLGCTTKEASKSQWDNGTSWWMNFQDHPNCPDKVEYERRAKCYYDHGSGIRYWHQKCGGRVRFIYETEIAHGHFTKIGNPDFKRSIPAGQSDSLRLMEQDMSRNFGLVEAAKKMRIEDLLSSD</sequence>
<gene>
    <name evidence="1" type="ORF">NJQ99_05760</name>
</gene>
<dbReference type="AlphaFoldDB" id="A0A9J6PA69"/>